<name>A0A0L0W238_9BASI</name>
<organism evidence="2 3">
    <name type="scientific">Puccinia striiformis f. sp. tritici PST-78</name>
    <dbReference type="NCBI Taxonomy" id="1165861"/>
    <lineage>
        <taxon>Eukaryota</taxon>
        <taxon>Fungi</taxon>
        <taxon>Dikarya</taxon>
        <taxon>Basidiomycota</taxon>
        <taxon>Pucciniomycotina</taxon>
        <taxon>Pucciniomycetes</taxon>
        <taxon>Pucciniales</taxon>
        <taxon>Pucciniaceae</taxon>
        <taxon>Puccinia</taxon>
    </lineage>
</organism>
<accession>A0A0L0W238</accession>
<keyword evidence="3" id="KW-1185">Reference proteome</keyword>
<evidence type="ECO:0000313" key="3">
    <source>
        <dbReference type="Proteomes" id="UP000054564"/>
    </source>
</evidence>
<dbReference type="InterPro" id="IPR046798">
    <property type="entry name" value="2OG-FeII_Oxy_6"/>
</dbReference>
<protein>
    <recommendedName>
        <fullName evidence="1">Tet-like 2OG-Fe(II) oxygenase domain-containing protein</fullName>
    </recommendedName>
</protein>
<proteinExistence type="predicted"/>
<dbReference type="Pfam" id="PF20515">
    <property type="entry name" value="2OG-FeII_Oxy_6"/>
    <property type="match status" value="1"/>
</dbReference>
<sequence length="134" mass="15516">MWAIGWRKLSDKDQIVGKYIKKFTPEQVQGFDEHFMESKKVEKIIGHHFKQLAKIPFGSNQELMKKNNIPSLAALEYGEELEESDCSPHLTFTTDGFFYCPYTNDEDISDFAFTLFLPTHSEDGSIVKMIWQAN</sequence>
<dbReference type="Proteomes" id="UP000054564">
    <property type="component" value="Unassembled WGS sequence"/>
</dbReference>
<gene>
    <name evidence="2" type="ORF">PSTG_01379</name>
</gene>
<evidence type="ECO:0000313" key="2">
    <source>
        <dbReference type="EMBL" id="KNF05569.1"/>
    </source>
</evidence>
<comment type="caution">
    <text evidence="2">The sequence shown here is derived from an EMBL/GenBank/DDBJ whole genome shotgun (WGS) entry which is preliminary data.</text>
</comment>
<evidence type="ECO:0000259" key="1">
    <source>
        <dbReference type="Pfam" id="PF20515"/>
    </source>
</evidence>
<dbReference type="EMBL" id="AJIL01000007">
    <property type="protein sequence ID" value="KNF05569.1"/>
    <property type="molecule type" value="Genomic_DNA"/>
</dbReference>
<dbReference type="AlphaFoldDB" id="A0A0L0W238"/>
<feature type="domain" description="Tet-like 2OG-Fe(II) oxygenase" evidence="1">
    <location>
        <begin position="1"/>
        <end position="127"/>
    </location>
</feature>
<reference evidence="3" key="1">
    <citation type="submission" date="2014-03" db="EMBL/GenBank/DDBJ databases">
        <title>The Genome Sequence of Puccinia striiformis f. sp. tritici PST-78.</title>
        <authorList>
            <consortium name="The Broad Institute Genome Sequencing Platform"/>
            <person name="Cuomo C."/>
            <person name="Hulbert S."/>
            <person name="Chen X."/>
            <person name="Walker B."/>
            <person name="Young S.K."/>
            <person name="Zeng Q."/>
            <person name="Gargeya S."/>
            <person name="Fitzgerald M."/>
            <person name="Haas B."/>
            <person name="Abouelleil A."/>
            <person name="Alvarado L."/>
            <person name="Arachchi H.M."/>
            <person name="Berlin A.M."/>
            <person name="Chapman S.B."/>
            <person name="Goldberg J."/>
            <person name="Griggs A."/>
            <person name="Gujja S."/>
            <person name="Hansen M."/>
            <person name="Howarth C."/>
            <person name="Imamovic A."/>
            <person name="Larimer J."/>
            <person name="McCowan C."/>
            <person name="Montmayeur A."/>
            <person name="Murphy C."/>
            <person name="Neiman D."/>
            <person name="Pearson M."/>
            <person name="Priest M."/>
            <person name="Roberts A."/>
            <person name="Saif S."/>
            <person name="Shea T."/>
            <person name="Sisk P."/>
            <person name="Sykes S."/>
            <person name="Wortman J."/>
            <person name="Nusbaum C."/>
            <person name="Birren B."/>
        </authorList>
    </citation>
    <scope>NUCLEOTIDE SEQUENCE [LARGE SCALE GENOMIC DNA]</scope>
    <source>
        <strain evidence="3">race PST-78</strain>
    </source>
</reference>
<dbReference type="OrthoDB" id="2511868at2759"/>